<feature type="domain" description="RNA polymerase Rpb2" evidence="13">
    <location>
        <begin position="444"/>
        <end position="508"/>
    </location>
</feature>
<evidence type="ECO:0000256" key="5">
    <source>
        <dbReference type="ARBA" id="ARBA00022695"/>
    </source>
</evidence>
<dbReference type="InterPro" id="IPR015712">
    <property type="entry name" value="DNA-dir_RNA_pol_su2"/>
</dbReference>
<dbReference type="Gene3D" id="2.40.50.150">
    <property type="match status" value="2"/>
</dbReference>
<dbReference type="InterPro" id="IPR007644">
    <property type="entry name" value="RNA_pol_bsu_protrusion"/>
</dbReference>
<dbReference type="GO" id="GO:0000428">
    <property type="term" value="C:DNA-directed RNA polymerase complex"/>
    <property type="evidence" value="ECO:0007669"/>
    <property type="project" value="UniProtKB-KW"/>
</dbReference>
<keyword evidence="4" id="KW-0808">Transferase</keyword>
<dbReference type="PANTHER" id="PTHR20856">
    <property type="entry name" value="DNA-DIRECTED RNA POLYMERASE I SUBUNIT 2"/>
    <property type="match status" value="1"/>
</dbReference>
<dbReference type="Pfam" id="PF04561">
    <property type="entry name" value="RNA_pol_Rpb2_2"/>
    <property type="match status" value="1"/>
</dbReference>
<accession>A0A6C0EK23</accession>
<evidence type="ECO:0000256" key="8">
    <source>
        <dbReference type="ARBA" id="ARBA00023163"/>
    </source>
</evidence>
<comment type="similarity">
    <text evidence="1">Belongs to the RNA polymerase beta chain family.</text>
</comment>
<evidence type="ECO:0000256" key="4">
    <source>
        <dbReference type="ARBA" id="ARBA00022679"/>
    </source>
</evidence>
<dbReference type="Gene3D" id="3.90.1100.10">
    <property type="match status" value="2"/>
</dbReference>
<dbReference type="Gene3D" id="2.40.270.10">
    <property type="entry name" value="DNA-directed RNA polymerase, subunit 2, domain 6"/>
    <property type="match status" value="2"/>
</dbReference>
<dbReference type="GO" id="GO:0003677">
    <property type="term" value="F:DNA binding"/>
    <property type="evidence" value="ECO:0007669"/>
    <property type="project" value="InterPro"/>
</dbReference>
<dbReference type="GO" id="GO:0032549">
    <property type="term" value="F:ribonucleoside binding"/>
    <property type="evidence" value="ECO:0007669"/>
    <property type="project" value="InterPro"/>
</dbReference>
<keyword evidence="5" id="KW-0548">Nucleotidyltransferase</keyword>
<dbReference type="InterPro" id="IPR007121">
    <property type="entry name" value="RNA_pol_bsu_CS"/>
</dbReference>
<evidence type="ECO:0000256" key="2">
    <source>
        <dbReference type="ARBA" id="ARBA00012418"/>
    </source>
</evidence>
<keyword evidence="7" id="KW-0862">Zinc</keyword>
<dbReference type="InterPro" id="IPR037033">
    <property type="entry name" value="DNA-dir_RNAP_su2_hyb_sf"/>
</dbReference>
<dbReference type="Gene3D" id="3.90.1800.10">
    <property type="entry name" value="RNA polymerase alpha subunit dimerisation domain"/>
    <property type="match status" value="1"/>
</dbReference>
<dbReference type="InterPro" id="IPR007642">
    <property type="entry name" value="RNA_pol_Rpb2_2"/>
</dbReference>
<evidence type="ECO:0000256" key="7">
    <source>
        <dbReference type="ARBA" id="ARBA00022833"/>
    </source>
</evidence>
<evidence type="ECO:0000259" key="10">
    <source>
        <dbReference type="Pfam" id="PF04560"/>
    </source>
</evidence>
<dbReference type="Pfam" id="PF04560">
    <property type="entry name" value="RNA_pol_Rpb2_7"/>
    <property type="match status" value="1"/>
</dbReference>
<dbReference type="SUPFAM" id="SSF64484">
    <property type="entry name" value="beta and beta-prime subunits of DNA dependent RNA-polymerase"/>
    <property type="match status" value="1"/>
</dbReference>
<dbReference type="CDD" id="cd00653">
    <property type="entry name" value="RNA_pol_B_RPB2"/>
    <property type="match status" value="1"/>
</dbReference>
<dbReference type="Pfam" id="PF04565">
    <property type="entry name" value="RNA_pol_Rpb2_3"/>
    <property type="match status" value="1"/>
</dbReference>
<dbReference type="InterPro" id="IPR037034">
    <property type="entry name" value="RNA_pol_Rpb2_2_sf"/>
</dbReference>
<evidence type="ECO:0000259" key="12">
    <source>
        <dbReference type="Pfam" id="PF04563"/>
    </source>
</evidence>
<dbReference type="InterPro" id="IPR007641">
    <property type="entry name" value="RNA_pol_Rpb2_7"/>
</dbReference>
<evidence type="ECO:0000313" key="15">
    <source>
        <dbReference type="EMBL" id="QHT29524.1"/>
    </source>
</evidence>
<keyword evidence="8" id="KW-0804">Transcription</keyword>
<dbReference type="EMBL" id="MN738878">
    <property type="protein sequence ID" value="QHT29524.1"/>
    <property type="molecule type" value="Genomic_DNA"/>
</dbReference>
<evidence type="ECO:0000259" key="11">
    <source>
        <dbReference type="Pfam" id="PF04561"/>
    </source>
</evidence>
<dbReference type="NCBIfam" id="NF007175">
    <property type="entry name" value="PRK09606.1"/>
    <property type="match status" value="1"/>
</dbReference>
<dbReference type="Pfam" id="PF04563">
    <property type="entry name" value="RNA_pol_Rpb2_1"/>
    <property type="match status" value="1"/>
</dbReference>
<evidence type="ECO:0000259" key="13">
    <source>
        <dbReference type="Pfam" id="PF04565"/>
    </source>
</evidence>
<dbReference type="GO" id="GO:0046872">
    <property type="term" value="F:metal ion binding"/>
    <property type="evidence" value="ECO:0007669"/>
    <property type="project" value="UniProtKB-KW"/>
</dbReference>
<dbReference type="Gene3D" id="3.90.1110.10">
    <property type="entry name" value="RNA polymerase Rpb2, domain 2"/>
    <property type="match status" value="1"/>
</dbReference>
<keyword evidence="6" id="KW-0479">Metal-binding</keyword>
<reference evidence="15" key="1">
    <citation type="journal article" date="2020" name="Nature">
        <title>Giant virus diversity and host interactions through global metagenomics.</title>
        <authorList>
            <person name="Schulz F."/>
            <person name="Roux S."/>
            <person name="Paez-Espino D."/>
            <person name="Jungbluth S."/>
            <person name="Walsh D.A."/>
            <person name="Denef V.J."/>
            <person name="McMahon K.D."/>
            <person name="Konstantinidis K.T."/>
            <person name="Eloe-Fadrosh E.A."/>
            <person name="Kyrpides N.C."/>
            <person name="Woyke T."/>
        </authorList>
    </citation>
    <scope>NUCLEOTIDE SEQUENCE</scope>
    <source>
        <strain evidence="15">GVMAG-M-3300005589-24</strain>
    </source>
</reference>
<dbReference type="InterPro" id="IPR007645">
    <property type="entry name" value="RNA_pol_Rpb2_3"/>
</dbReference>
<dbReference type="InterPro" id="IPR007120">
    <property type="entry name" value="DNA-dir_RNAP_su2_dom"/>
</dbReference>
<evidence type="ECO:0000259" key="14">
    <source>
        <dbReference type="Pfam" id="PF04566"/>
    </source>
</evidence>
<dbReference type="InterPro" id="IPR014724">
    <property type="entry name" value="RNA_pol_RPB2_OB-fold"/>
</dbReference>
<dbReference type="PROSITE" id="PS01166">
    <property type="entry name" value="RNA_POL_BETA"/>
    <property type="match status" value="1"/>
</dbReference>
<keyword evidence="3" id="KW-0240">DNA-directed RNA polymerase</keyword>
<proteinExistence type="inferred from homology"/>
<evidence type="ECO:0000259" key="9">
    <source>
        <dbReference type="Pfam" id="PF00562"/>
    </source>
</evidence>
<evidence type="ECO:0000256" key="3">
    <source>
        <dbReference type="ARBA" id="ARBA00022478"/>
    </source>
</evidence>
<feature type="domain" description="RNA polymerase Rpb2" evidence="10">
    <location>
        <begin position="1092"/>
        <end position="1174"/>
    </location>
</feature>
<dbReference type="AlphaFoldDB" id="A0A6C0EK23"/>
<dbReference type="InterPro" id="IPR007646">
    <property type="entry name" value="RNA_pol_Rpb2_4"/>
</dbReference>
<dbReference type="GO" id="GO:0006351">
    <property type="term" value="P:DNA-templated transcription"/>
    <property type="evidence" value="ECO:0007669"/>
    <property type="project" value="InterPro"/>
</dbReference>
<feature type="domain" description="RNA polymerase Rpb2" evidence="14">
    <location>
        <begin position="544"/>
        <end position="603"/>
    </location>
</feature>
<dbReference type="Pfam" id="PF04566">
    <property type="entry name" value="RNA_pol_Rpb2_4"/>
    <property type="match status" value="1"/>
</dbReference>
<dbReference type="EC" id="2.7.7.6" evidence="2"/>
<feature type="domain" description="DNA-directed RNA polymerase subunit 2 hybrid-binding" evidence="9">
    <location>
        <begin position="669"/>
        <end position="827"/>
    </location>
</feature>
<organism evidence="15">
    <name type="scientific">viral metagenome</name>
    <dbReference type="NCBI Taxonomy" id="1070528"/>
    <lineage>
        <taxon>unclassified sequences</taxon>
        <taxon>metagenomes</taxon>
        <taxon>organismal metagenomes</taxon>
    </lineage>
</organism>
<evidence type="ECO:0000256" key="1">
    <source>
        <dbReference type="ARBA" id="ARBA00006835"/>
    </source>
</evidence>
<evidence type="ECO:0000256" key="6">
    <source>
        <dbReference type="ARBA" id="ARBA00022723"/>
    </source>
</evidence>
<name>A0A6C0EK23_9ZZZZ</name>
<feature type="domain" description="DNA-directed RNA polymerase subunit 2 hybrid-binding" evidence="9">
    <location>
        <begin position="868"/>
        <end position="1090"/>
    </location>
</feature>
<feature type="domain" description="RNA polymerase Rpb2" evidence="11">
    <location>
        <begin position="176"/>
        <end position="340"/>
    </location>
</feature>
<sequence length="1179" mass="133190">MDVKTFENEYIWPILQSYYEENDIANTQIEQFDNFVTFGLQEIIDQESTIQIGDKYKAIFGQVSLATPQVIEEDRKLHGAYPSDARRRDLNYDAAIHCDVTEIFYDNDGKESDRKEHTRVVIGRMPVMLKSSICNLSKLSDDERVQQGECPNDPGGYFIIKGNERVLVSQLRAAYNQVIVLKQKPDEKYSYVAEIRSMSTETGHSILVKAMIDNDHRHIKFSLPFIKQPIPAGIVFKALGFTKDKDIINILGLDDTRKYKKFVRHILRDAIICQTQQEALKYIGESAIHIINKNQEEKYAWQVIETESFPHLGISGSIKEQACFLGNIIFKLLQTVIGLKKALIEDEDEDDENESKSRGEDDRDNYSNKRIDVAGALMYEIFRNSFKKYTGSIKTQMEKRKQRPDIMAIITRSKKITKDLHQCLSTGNWTVQKNANYVRTGVSQILERMTFGATLSHLRRILIPMGKEGKNAAMRQIHPSQFGFICPCETPEGGKVGIVLNFALMTKVSKKISPVVVREVIDGIEIITSVDDIDLALISKQSTVYLNNIPVGYTKDPETVVSTLRHMRKKRLLDEEVSITYDAIDDEIQIYCDEGRVIRPLFALKNNKLDLERIGKYKNNWGKMVRKGLIQFIDATEIENYVLAMNLDSLSKQKSDFCEIHPSCILGIMASIIPYPDHSQSPRNTYQSSMGKQALGVPVLSYNLRTDTKIHVLHYSQRPIVSTKTADMLGFNDMPSGVNAIVAIVPYGGYNQEDSIMMNESAIKRGMFGLTTDFTISDKEKKRDTYSYEQICLPPQSSDKVIKQGQPGYFKRKHANYSLLDKNGIIHARIPYEFRCMNQDCAKTWFDADFGYCPDCGKKSTKSRGGGGVPVRKGDVLIGKIIVSGNKKGEETRIDASRVVQDGEDGIIDRVHIHTTPDGYRLIKIVIRKTRYPEIGDKLASRAAQKGTIGRILAEKDMPFTESGLIPDLLINPLCMPSRMTVNQLIECALGKICCVKGEYGDATPFTSESINVADKIVAESAEIMKQHGLDSCGYETMYNGFTGEKMKVQIFIGPTYYQRLKHMVDDKMHARAKGHVTMLTHQPLEGRSRDGGLRFGEMERDCMISHGASEFLRERLFIASDPFTITVCDKCGVMTSMPSECQVCHGDRISKCNFPYASKLLTQELTAMGLKILIRATA</sequence>
<dbReference type="GO" id="GO:0003899">
    <property type="term" value="F:DNA-directed RNA polymerase activity"/>
    <property type="evidence" value="ECO:0007669"/>
    <property type="project" value="UniProtKB-EC"/>
</dbReference>
<protein>
    <recommendedName>
        <fullName evidence="2">DNA-directed RNA polymerase</fullName>
        <ecNumber evidence="2">2.7.7.6</ecNumber>
    </recommendedName>
</protein>
<feature type="domain" description="RNA polymerase beta subunit protrusion" evidence="12">
    <location>
        <begin position="25"/>
        <end position="417"/>
    </location>
</feature>
<dbReference type="Pfam" id="PF00562">
    <property type="entry name" value="RNA_pol_Rpb2_6"/>
    <property type="match status" value="2"/>
</dbReference>